<organism evidence="1 2">
    <name type="scientific">Dreissena polymorpha</name>
    <name type="common">Zebra mussel</name>
    <name type="synonym">Mytilus polymorpha</name>
    <dbReference type="NCBI Taxonomy" id="45954"/>
    <lineage>
        <taxon>Eukaryota</taxon>
        <taxon>Metazoa</taxon>
        <taxon>Spiralia</taxon>
        <taxon>Lophotrochozoa</taxon>
        <taxon>Mollusca</taxon>
        <taxon>Bivalvia</taxon>
        <taxon>Autobranchia</taxon>
        <taxon>Heteroconchia</taxon>
        <taxon>Euheterodonta</taxon>
        <taxon>Imparidentia</taxon>
        <taxon>Neoheterodontei</taxon>
        <taxon>Myida</taxon>
        <taxon>Dreissenoidea</taxon>
        <taxon>Dreissenidae</taxon>
        <taxon>Dreissena</taxon>
    </lineage>
</organism>
<reference evidence="1" key="2">
    <citation type="submission" date="2020-11" db="EMBL/GenBank/DDBJ databases">
        <authorList>
            <person name="McCartney M.A."/>
            <person name="Auch B."/>
            <person name="Kono T."/>
            <person name="Mallez S."/>
            <person name="Becker A."/>
            <person name="Gohl D.M."/>
            <person name="Silverstein K.A.T."/>
            <person name="Koren S."/>
            <person name="Bechman K.B."/>
            <person name="Herman A."/>
            <person name="Abrahante J.E."/>
            <person name="Garbe J."/>
        </authorList>
    </citation>
    <scope>NUCLEOTIDE SEQUENCE</scope>
    <source>
        <strain evidence="1">Duluth1</strain>
        <tissue evidence="1">Whole animal</tissue>
    </source>
</reference>
<comment type="caution">
    <text evidence="1">The sequence shown here is derived from an EMBL/GenBank/DDBJ whole genome shotgun (WGS) entry which is preliminary data.</text>
</comment>
<dbReference type="EMBL" id="JAIWYP010000004">
    <property type="protein sequence ID" value="KAH3842450.1"/>
    <property type="molecule type" value="Genomic_DNA"/>
</dbReference>
<gene>
    <name evidence="1" type="ORF">DPMN_115945</name>
</gene>
<reference evidence="1" key="1">
    <citation type="journal article" date="2019" name="bioRxiv">
        <title>The Genome of the Zebra Mussel, Dreissena polymorpha: A Resource for Invasive Species Research.</title>
        <authorList>
            <person name="McCartney M.A."/>
            <person name="Auch B."/>
            <person name="Kono T."/>
            <person name="Mallez S."/>
            <person name="Zhang Y."/>
            <person name="Obille A."/>
            <person name="Becker A."/>
            <person name="Abrahante J.E."/>
            <person name="Garbe J."/>
            <person name="Badalamenti J.P."/>
            <person name="Herman A."/>
            <person name="Mangelson H."/>
            <person name="Liachko I."/>
            <person name="Sullivan S."/>
            <person name="Sone E.D."/>
            <person name="Koren S."/>
            <person name="Silverstein K.A.T."/>
            <person name="Beckman K.B."/>
            <person name="Gohl D.M."/>
        </authorList>
    </citation>
    <scope>NUCLEOTIDE SEQUENCE</scope>
    <source>
        <strain evidence="1">Duluth1</strain>
        <tissue evidence="1">Whole animal</tissue>
    </source>
</reference>
<evidence type="ECO:0000313" key="2">
    <source>
        <dbReference type="Proteomes" id="UP000828390"/>
    </source>
</evidence>
<dbReference type="Proteomes" id="UP000828390">
    <property type="component" value="Unassembled WGS sequence"/>
</dbReference>
<dbReference type="AlphaFoldDB" id="A0A9D4KM57"/>
<accession>A0A9D4KM57</accession>
<protein>
    <submittedName>
        <fullName evidence="1">Uncharacterized protein</fullName>
    </submittedName>
</protein>
<name>A0A9D4KM57_DREPO</name>
<evidence type="ECO:0000313" key="1">
    <source>
        <dbReference type="EMBL" id="KAH3842450.1"/>
    </source>
</evidence>
<sequence length="110" mass="13058">MTSFLDEEFDDIGEVPQPKRIKDISSIVITNIKQQNTEETTNKRIKWAVNMLKVYLEYPGYMVHVSILKIVPEPTMTNRAPLSLMNRLKKLNRQYLTKFLVWLLSRDRKF</sequence>
<proteinExistence type="predicted"/>
<keyword evidence="2" id="KW-1185">Reference proteome</keyword>